<organism evidence="2 3">
    <name type="scientific">Trichinella britovi</name>
    <name type="common">Parasitic roundworm</name>
    <dbReference type="NCBI Taxonomy" id="45882"/>
    <lineage>
        <taxon>Eukaryota</taxon>
        <taxon>Metazoa</taxon>
        <taxon>Ecdysozoa</taxon>
        <taxon>Nematoda</taxon>
        <taxon>Enoplea</taxon>
        <taxon>Dorylaimia</taxon>
        <taxon>Trichinellida</taxon>
        <taxon>Trichinellidae</taxon>
        <taxon>Trichinella</taxon>
    </lineage>
</organism>
<dbReference type="EMBL" id="JYDI01000134">
    <property type="protein sequence ID" value="KRY51082.1"/>
    <property type="molecule type" value="Genomic_DNA"/>
</dbReference>
<name>A0A0V1CP75_TRIBR</name>
<gene>
    <name evidence="2" type="ORF">T03_5185</name>
</gene>
<evidence type="ECO:0000256" key="1">
    <source>
        <dbReference type="SAM" id="Phobius"/>
    </source>
</evidence>
<proteinExistence type="predicted"/>
<keyword evidence="1" id="KW-0472">Membrane</keyword>
<dbReference type="Proteomes" id="UP000054653">
    <property type="component" value="Unassembled WGS sequence"/>
</dbReference>
<keyword evidence="1" id="KW-0812">Transmembrane</keyword>
<dbReference type="AlphaFoldDB" id="A0A0V1CP75"/>
<sequence length="86" mass="10010">MSILYIIFSIRGNVSPKLHSNVSWQVCIFTIYYFFMWTDLSIVKKKQMIINFNHVIALLQWEGKRTSNGIVKLCKTAAALQEAHNF</sequence>
<accession>A0A0V1CP75</accession>
<reference evidence="2 3" key="1">
    <citation type="submission" date="2015-01" db="EMBL/GenBank/DDBJ databases">
        <title>Evolution of Trichinella species and genotypes.</title>
        <authorList>
            <person name="Korhonen P.K."/>
            <person name="Edoardo P."/>
            <person name="Giuseppe L.R."/>
            <person name="Gasser R.B."/>
        </authorList>
    </citation>
    <scope>NUCLEOTIDE SEQUENCE [LARGE SCALE GENOMIC DNA]</scope>
    <source>
        <strain evidence="2">ISS120</strain>
    </source>
</reference>
<evidence type="ECO:0000313" key="3">
    <source>
        <dbReference type="Proteomes" id="UP000054653"/>
    </source>
</evidence>
<keyword evidence="3" id="KW-1185">Reference proteome</keyword>
<comment type="caution">
    <text evidence="2">The sequence shown here is derived from an EMBL/GenBank/DDBJ whole genome shotgun (WGS) entry which is preliminary data.</text>
</comment>
<protein>
    <submittedName>
        <fullName evidence="2">Uncharacterized protein</fullName>
    </submittedName>
</protein>
<keyword evidence="1" id="KW-1133">Transmembrane helix</keyword>
<evidence type="ECO:0000313" key="2">
    <source>
        <dbReference type="EMBL" id="KRY51082.1"/>
    </source>
</evidence>
<feature type="transmembrane region" description="Helical" evidence="1">
    <location>
        <begin position="22"/>
        <end position="43"/>
    </location>
</feature>